<accession>A0A5N5SL86</accession>
<reference evidence="8 9" key="1">
    <citation type="journal article" date="2019" name="PLoS Biol.">
        <title>Sex chromosomes control vertical transmission of feminizing Wolbachia symbionts in an isopod.</title>
        <authorList>
            <person name="Becking T."/>
            <person name="Chebbi M.A."/>
            <person name="Giraud I."/>
            <person name="Moumen B."/>
            <person name="Laverre T."/>
            <person name="Caubet Y."/>
            <person name="Peccoud J."/>
            <person name="Gilbert C."/>
            <person name="Cordaux R."/>
        </authorList>
    </citation>
    <scope>NUCLEOTIDE SEQUENCE [LARGE SCALE GENOMIC DNA]</scope>
    <source>
        <strain evidence="8">ANa2</strain>
        <tissue evidence="8">Whole body excluding digestive tract and cuticle</tissue>
    </source>
</reference>
<evidence type="ECO:0000256" key="3">
    <source>
        <dbReference type="ARBA" id="ARBA00014258"/>
    </source>
</evidence>
<dbReference type="OrthoDB" id="30881at2759"/>
<feature type="transmembrane region" description="Helical" evidence="7">
    <location>
        <begin position="274"/>
        <end position="296"/>
    </location>
</feature>
<keyword evidence="4 7" id="KW-0812">Transmembrane</keyword>
<dbReference type="AlphaFoldDB" id="A0A5N5SL86"/>
<evidence type="ECO:0000256" key="1">
    <source>
        <dbReference type="ARBA" id="ARBA00004141"/>
    </source>
</evidence>
<feature type="transmembrane region" description="Helical" evidence="7">
    <location>
        <begin position="98"/>
        <end position="119"/>
    </location>
</feature>
<feature type="transmembrane region" description="Helical" evidence="7">
    <location>
        <begin position="71"/>
        <end position="92"/>
    </location>
</feature>
<proteinExistence type="inferred from homology"/>
<feature type="transmembrane region" description="Helical" evidence="7">
    <location>
        <begin position="46"/>
        <end position="64"/>
    </location>
</feature>
<comment type="subcellular location">
    <subcellularLocation>
        <location evidence="1">Membrane</location>
        <topology evidence="1">Multi-pass membrane protein</topology>
    </subcellularLocation>
</comment>
<organism evidence="8 9">
    <name type="scientific">Armadillidium nasatum</name>
    <dbReference type="NCBI Taxonomy" id="96803"/>
    <lineage>
        <taxon>Eukaryota</taxon>
        <taxon>Metazoa</taxon>
        <taxon>Ecdysozoa</taxon>
        <taxon>Arthropoda</taxon>
        <taxon>Crustacea</taxon>
        <taxon>Multicrustacea</taxon>
        <taxon>Malacostraca</taxon>
        <taxon>Eumalacostraca</taxon>
        <taxon>Peracarida</taxon>
        <taxon>Isopoda</taxon>
        <taxon>Oniscidea</taxon>
        <taxon>Crinocheta</taxon>
        <taxon>Armadillidiidae</taxon>
        <taxon>Armadillidium</taxon>
    </lineage>
</organism>
<feature type="transmembrane region" description="Helical" evidence="7">
    <location>
        <begin position="233"/>
        <end position="254"/>
    </location>
</feature>
<evidence type="ECO:0000256" key="5">
    <source>
        <dbReference type="ARBA" id="ARBA00022989"/>
    </source>
</evidence>
<dbReference type="PANTHER" id="PTHR13353">
    <property type="entry name" value="TRANSMEMBRANE PROTEIN 19"/>
    <property type="match status" value="1"/>
</dbReference>
<evidence type="ECO:0000256" key="4">
    <source>
        <dbReference type="ARBA" id="ARBA00022692"/>
    </source>
</evidence>
<gene>
    <name evidence="8" type="primary">TMEM19</name>
    <name evidence="8" type="ORF">Anas_09038</name>
</gene>
<keyword evidence="9" id="KW-1185">Reference proteome</keyword>
<dbReference type="EMBL" id="SEYY01023496">
    <property type="protein sequence ID" value="KAB7494831.1"/>
    <property type="molecule type" value="Genomic_DNA"/>
</dbReference>
<comment type="similarity">
    <text evidence="2">Belongs to the TMEM19 family.</text>
</comment>
<keyword evidence="5 7" id="KW-1133">Transmembrane helix</keyword>
<evidence type="ECO:0000256" key="6">
    <source>
        <dbReference type="ARBA" id="ARBA00023136"/>
    </source>
</evidence>
<comment type="caution">
    <text evidence="8">The sequence shown here is derived from an EMBL/GenBank/DDBJ whole genome shotgun (WGS) entry which is preliminary data.</text>
</comment>
<dbReference type="Pfam" id="PF01940">
    <property type="entry name" value="DUF92"/>
    <property type="match status" value="1"/>
</dbReference>
<evidence type="ECO:0000256" key="7">
    <source>
        <dbReference type="SAM" id="Phobius"/>
    </source>
</evidence>
<feature type="transmembrane region" description="Helical" evidence="7">
    <location>
        <begin position="329"/>
        <end position="348"/>
    </location>
</feature>
<protein>
    <recommendedName>
        <fullName evidence="3">Transmembrane protein 19</fullName>
    </recommendedName>
</protein>
<evidence type="ECO:0000313" key="9">
    <source>
        <dbReference type="Proteomes" id="UP000326759"/>
    </source>
</evidence>
<dbReference type="Proteomes" id="UP000326759">
    <property type="component" value="Unassembled WGS sequence"/>
</dbReference>
<evidence type="ECO:0000256" key="2">
    <source>
        <dbReference type="ARBA" id="ARBA00009012"/>
    </source>
</evidence>
<dbReference type="PANTHER" id="PTHR13353:SF5">
    <property type="entry name" value="TRANSMEMBRANE PROTEIN 19"/>
    <property type="match status" value="1"/>
</dbReference>
<name>A0A5N5SL86_9CRUS</name>
<dbReference type="InterPro" id="IPR002794">
    <property type="entry name" value="DUF92_TMEM19"/>
</dbReference>
<dbReference type="GO" id="GO:0016020">
    <property type="term" value="C:membrane"/>
    <property type="evidence" value="ECO:0007669"/>
    <property type="project" value="UniProtKB-SubCell"/>
</dbReference>
<keyword evidence="6 7" id="KW-0472">Membrane</keyword>
<evidence type="ECO:0000313" key="8">
    <source>
        <dbReference type="EMBL" id="KAB7494831.1"/>
    </source>
</evidence>
<sequence length="349" mass="38481">MTHLESRKFLLIACVGFPTALSLWIGNVLLSSLFQNISIPVENISIFRWFSSVFIPLLFIYWGLKKNSLSLSGCIAGVLNSLYKELIAFVWFSIAGYFVGFIITLSNFIFLSCLATFFVTSSKLTKFRSHLKQKLEEHFIEGGKRNWIQVLSNGIVGSIIAFIYILDCGAQEQILDVRNKYRCTLIAYSFLGAFACSNGDTWASEVGPVMIYGANPFLITTLKRVPKGTNGGVSIAGLLASFMGGATVGLSYFVTLLLTVSSNEMRNAPPQWPVILFGGFAGFLGSLIDSFMGATIQYSGMNKEGKIVEHPGIGVKHISGRHIFDNHGVNLLSTIFTSFLMPYIVLLFY</sequence>